<dbReference type="InterPro" id="IPR052530">
    <property type="entry name" value="NAD(P)H_nitroreductase"/>
</dbReference>
<proteinExistence type="predicted"/>
<organism evidence="2 3">
    <name type="scientific">Wenyingzhuangia gilva</name>
    <dbReference type="NCBI Taxonomy" id="3057677"/>
    <lineage>
        <taxon>Bacteria</taxon>
        <taxon>Pseudomonadati</taxon>
        <taxon>Bacteroidota</taxon>
        <taxon>Flavobacteriia</taxon>
        <taxon>Flavobacteriales</taxon>
        <taxon>Flavobacteriaceae</taxon>
        <taxon>Wenyingzhuangia</taxon>
    </lineage>
</organism>
<dbReference type="PANTHER" id="PTHR43821:SF1">
    <property type="entry name" value="NAD(P)H NITROREDUCTASE YDJA-RELATED"/>
    <property type="match status" value="1"/>
</dbReference>
<accession>A0ABT8VU33</accession>
<evidence type="ECO:0000313" key="3">
    <source>
        <dbReference type="Proteomes" id="UP001168642"/>
    </source>
</evidence>
<protein>
    <submittedName>
        <fullName evidence="2">Nitroreductase family protein</fullName>
    </submittedName>
</protein>
<reference evidence="2" key="1">
    <citation type="submission" date="2023-07" db="EMBL/GenBank/DDBJ databases">
        <title>Wenyingzhuangia sp. chi5 genome sequencing and assembly.</title>
        <authorList>
            <person name="Park S."/>
        </authorList>
    </citation>
    <scope>NUCLEOTIDE SEQUENCE</scope>
    <source>
        <strain evidence="2">Chi5</strain>
    </source>
</reference>
<dbReference type="InterPro" id="IPR029479">
    <property type="entry name" value="Nitroreductase"/>
</dbReference>
<evidence type="ECO:0000259" key="1">
    <source>
        <dbReference type="Pfam" id="PF00881"/>
    </source>
</evidence>
<sequence length="211" mass="23898">MSIKNIIHKRRTLKVLSNEPKAITDTEISISDLEEIIAYAGKAPFHYPANKRAIDTHQLKSVAPWRFYILDTKTCRDLANYYKDNNIDGGKIVQMLNTASALIQATWIPEPLENDEIQLNQKNIEHIAATSAAIQNLLLVTTEKNYETYWSSGGSLREKAFKKLLNIPINEQLLGSIFIFNKNNIEGSTQITGAWRDQQGNIKDFSTFVSI</sequence>
<dbReference type="SUPFAM" id="SSF55469">
    <property type="entry name" value="FMN-dependent nitroreductase-like"/>
    <property type="match status" value="1"/>
</dbReference>
<keyword evidence="3" id="KW-1185">Reference proteome</keyword>
<name>A0ABT8VU33_9FLAO</name>
<dbReference type="Proteomes" id="UP001168642">
    <property type="component" value="Unassembled WGS sequence"/>
</dbReference>
<dbReference type="PANTHER" id="PTHR43821">
    <property type="entry name" value="NAD(P)H NITROREDUCTASE YDJA-RELATED"/>
    <property type="match status" value="1"/>
</dbReference>
<comment type="caution">
    <text evidence="2">The sequence shown here is derived from an EMBL/GenBank/DDBJ whole genome shotgun (WGS) entry which is preliminary data.</text>
</comment>
<dbReference type="RefSeq" id="WP_302884760.1">
    <property type="nucleotide sequence ID" value="NZ_JAUMIT010000006.1"/>
</dbReference>
<dbReference type="Pfam" id="PF00881">
    <property type="entry name" value="Nitroreductase"/>
    <property type="match status" value="1"/>
</dbReference>
<gene>
    <name evidence="2" type="ORF">QVZ41_11635</name>
</gene>
<dbReference type="EMBL" id="JAUMIT010000006">
    <property type="protein sequence ID" value="MDO3695490.1"/>
    <property type="molecule type" value="Genomic_DNA"/>
</dbReference>
<dbReference type="Gene3D" id="3.40.109.10">
    <property type="entry name" value="NADH Oxidase"/>
    <property type="match status" value="1"/>
</dbReference>
<feature type="domain" description="Nitroreductase" evidence="1">
    <location>
        <begin position="25"/>
        <end position="177"/>
    </location>
</feature>
<dbReference type="InterPro" id="IPR000415">
    <property type="entry name" value="Nitroreductase-like"/>
</dbReference>
<evidence type="ECO:0000313" key="2">
    <source>
        <dbReference type="EMBL" id="MDO3695490.1"/>
    </source>
</evidence>